<gene>
    <name evidence="3" type="ORF">EYC98_13260</name>
</gene>
<dbReference type="PROSITE" id="PS00086">
    <property type="entry name" value="CYTOCHROME_P450"/>
    <property type="match status" value="1"/>
</dbReference>
<keyword evidence="2" id="KW-0479">Metal-binding</keyword>
<dbReference type="InterPro" id="IPR017972">
    <property type="entry name" value="Cyt_P450_CS"/>
</dbReference>
<dbReference type="Proteomes" id="UP001143362">
    <property type="component" value="Unassembled WGS sequence"/>
</dbReference>
<name>A0ABT3THY8_9GAMM</name>
<comment type="similarity">
    <text evidence="1 2">Belongs to the cytochrome P450 family.</text>
</comment>
<keyword evidence="2" id="KW-0408">Iron</keyword>
<sequence length="419" mass="47924">MNKSTVSDVNLFAVETQQCPYDAYQVLREEAPVYLCPTTGMYVISRFDDVKQILTDDVNFSNQTKMMGDDQQLSPRQQKVVDLFEAEGWLPAPTLAGRDDPDHKAIRAVYNEAFRPKRVAELDDEVRDLAFQLIDDFIESGHCEWVSQFAVPLPLVIIGRQMGADAGDMWRIKEWTQAFFHRISLMLDEEAELETVRKEIEAQHYFQPIFEKLRRSPDDSLLSVLVNSVIANWGRPLNDNELHAEMMADTFVGGSETTTNAISAGVKLLIENKDIWQQLKAYPDRYLNNFIEEVLRLESPVQGLMRSTKREVTISGITIPAGSLLNIRYAAANRDTDRFERAATIDLERKSAGGHMAFGAGKHHCLGAPLARRELYWAFRALLERIDDLWFAPDKNTFSYHPHYLLRSLQELHIEFKPA</sequence>
<proteinExistence type="inferred from homology"/>
<dbReference type="PANTHER" id="PTHR46696:SF4">
    <property type="entry name" value="BIOTIN BIOSYNTHESIS CYTOCHROME P450"/>
    <property type="match status" value="1"/>
</dbReference>
<protein>
    <submittedName>
        <fullName evidence="3">Cytochrome P450</fullName>
    </submittedName>
</protein>
<evidence type="ECO:0000256" key="1">
    <source>
        <dbReference type="ARBA" id="ARBA00010617"/>
    </source>
</evidence>
<evidence type="ECO:0000313" key="4">
    <source>
        <dbReference type="Proteomes" id="UP001143362"/>
    </source>
</evidence>
<dbReference type="Pfam" id="PF00067">
    <property type="entry name" value="p450"/>
    <property type="match status" value="1"/>
</dbReference>
<dbReference type="EMBL" id="SHNN01000002">
    <property type="protein sequence ID" value="MCX2981825.1"/>
    <property type="molecule type" value="Genomic_DNA"/>
</dbReference>
<dbReference type="SUPFAM" id="SSF48264">
    <property type="entry name" value="Cytochrome P450"/>
    <property type="match status" value="1"/>
</dbReference>
<keyword evidence="4" id="KW-1185">Reference proteome</keyword>
<evidence type="ECO:0000256" key="2">
    <source>
        <dbReference type="RuleBase" id="RU000461"/>
    </source>
</evidence>
<dbReference type="PANTHER" id="PTHR46696">
    <property type="entry name" value="P450, PUTATIVE (EUROFUNG)-RELATED"/>
    <property type="match status" value="1"/>
</dbReference>
<dbReference type="PRINTS" id="PR00359">
    <property type="entry name" value="BP450"/>
</dbReference>
<accession>A0ABT3THY8</accession>
<dbReference type="InterPro" id="IPR002397">
    <property type="entry name" value="Cyt_P450_B"/>
</dbReference>
<dbReference type="InterPro" id="IPR001128">
    <property type="entry name" value="Cyt_P450"/>
</dbReference>
<organism evidence="3 4">
    <name type="scientific">Candidatus Litorirhabdus singularis</name>
    <dbReference type="NCBI Taxonomy" id="2518993"/>
    <lineage>
        <taxon>Bacteria</taxon>
        <taxon>Pseudomonadati</taxon>
        <taxon>Pseudomonadota</taxon>
        <taxon>Gammaproteobacteria</taxon>
        <taxon>Cellvibrionales</taxon>
        <taxon>Halieaceae</taxon>
        <taxon>Candidatus Litorirhabdus</taxon>
    </lineage>
</organism>
<reference evidence="3" key="1">
    <citation type="submission" date="2019-02" db="EMBL/GenBank/DDBJ databases">
        <authorList>
            <person name="Li S.-H."/>
        </authorList>
    </citation>
    <scope>NUCLEOTIDE SEQUENCE</scope>
    <source>
        <strain evidence="3">IMCC14734</strain>
    </source>
</reference>
<comment type="caution">
    <text evidence="3">The sequence shown here is derived from an EMBL/GenBank/DDBJ whole genome shotgun (WGS) entry which is preliminary data.</text>
</comment>
<keyword evidence="2" id="KW-0349">Heme</keyword>
<evidence type="ECO:0000313" key="3">
    <source>
        <dbReference type="EMBL" id="MCX2981825.1"/>
    </source>
</evidence>
<dbReference type="InterPro" id="IPR036396">
    <property type="entry name" value="Cyt_P450_sf"/>
</dbReference>
<dbReference type="PRINTS" id="PR00385">
    <property type="entry name" value="P450"/>
</dbReference>
<dbReference type="Gene3D" id="1.10.630.10">
    <property type="entry name" value="Cytochrome P450"/>
    <property type="match status" value="1"/>
</dbReference>
<dbReference type="RefSeq" id="WP_279245819.1">
    <property type="nucleotide sequence ID" value="NZ_SHNN01000002.1"/>
</dbReference>
<keyword evidence="2" id="KW-0503">Monooxygenase</keyword>
<keyword evidence="2" id="KW-0560">Oxidoreductase</keyword>